<dbReference type="RefSeq" id="WP_126909443.1">
    <property type="nucleotide sequence ID" value="NZ_ML133757.1"/>
</dbReference>
<sequence>MHRRTFLTGIAGLAVTSSVTALVAIEKSNSAGNMNMAGMDMGDAGSPRAEGMPVLPEGQPLRELPRLANQSGEAGLFRTSLAAEPATLRFAEGLDTPVLLYNRGNPVIEAREGDRIEIDFTNGIPDQPTTVHWHGMPVPAEQDGNPMAPVAAGASQRFTFDLPQASAAPYWFHPHPHGHTAEQVYRGLAGIFLVKPKNDPIPAEYGDTILMLTDLRLAADGSIPENGMMDHMNGRVGDHVLVNGQKNPVLAVAKGEKRRLRLFNATNARFLRLSFENASMVLIGTDGGLLEAPLALDELLLAPAERVELVVAFDQPGSARLTTLDYERGWMGPGKPDEAGMSLFTVNVSDKPAPVMPVLPARLRQIAPLPTPVKTRRFVLTESMSGMSMAFQINGASFDMNRIDEVMKTGDVELWEIVNKADMDHPFHVHGTQFQIVEYEKDGKITKAPYRSWKDTVNVVSGQTVRFLIRQDMPGQRMYHCHILEHEDLGMMGLLEVRA</sequence>
<evidence type="ECO:0000259" key="5">
    <source>
        <dbReference type="Pfam" id="PF07732"/>
    </source>
</evidence>
<protein>
    <submittedName>
        <fullName evidence="6">Multicopper oxidase family protein</fullName>
    </submittedName>
</protein>
<gene>
    <name evidence="6" type="ORF">EFR84_13975</name>
</gene>
<organism evidence="6 7">
    <name type="scientific">Rhizobium chutanense</name>
    <dbReference type="NCBI Taxonomy" id="2035448"/>
    <lineage>
        <taxon>Bacteria</taxon>
        <taxon>Pseudomonadati</taxon>
        <taxon>Pseudomonadota</taxon>
        <taxon>Alphaproteobacteria</taxon>
        <taxon>Hyphomicrobiales</taxon>
        <taxon>Rhizobiaceae</taxon>
        <taxon>Rhizobium/Agrobacterium group</taxon>
        <taxon>Rhizobium</taxon>
    </lineage>
</organism>
<feature type="domain" description="Plastocyanin-like" evidence="4">
    <location>
        <begin position="384"/>
        <end position="498"/>
    </location>
</feature>
<dbReference type="PANTHER" id="PTHR48267">
    <property type="entry name" value="CUPREDOXIN SUPERFAMILY PROTEIN"/>
    <property type="match status" value="1"/>
</dbReference>
<dbReference type="Pfam" id="PF00394">
    <property type="entry name" value="Cu-oxidase"/>
    <property type="match status" value="1"/>
</dbReference>
<reference evidence="6 7" key="1">
    <citation type="submission" date="2018-11" db="EMBL/GenBank/DDBJ databases">
        <title>Rhizobium chutanense sp. nov., isolated from root nodules of Phaseolus vulgaris in China.</title>
        <authorList>
            <person name="Huo Y."/>
        </authorList>
    </citation>
    <scope>NUCLEOTIDE SEQUENCE [LARGE SCALE GENOMIC DNA]</scope>
    <source>
        <strain evidence="6 7">C16</strain>
    </source>
</reference>
<dbReference type="InterPro" id="IPR001117">
    <property type="entry name" value="Cu-oxidase_2nd"/>
</dbReference>
<dbReference type="SUPFAM" id="SSF49503">
    <property type="entry name" value="Cupredoxins"/>
    <property type="match status" value="3"/>
</dbReference>
<evidence type="ECO:0000259" key="4">
    <source>
        <dbReference type="Pfam" id="PF07731"/>
    </source>
</evidence>
<dbReference type="CDD" id="cd13902">
    <property type="entry name" value="CuRO_3_McoC_like"/>
    <property type="match status" value="1"/>
</dbReference>
<accession>A0A3S0S1Z5</accession>
<dbReference type="PROSITE" id="PS00080">
    <property type="entry name" value="MULTICOPPER_OXIDASE2"/>
    <property type="match status" value="1"/>
</dbReference>
<feature type="domain" description="Plastocyanin-like" evidence="5">
    <location>
        <begin position="90"/>
        <end position="198"/>
    </location>
</feature>
<comment type="caution">
    <text evidence="6">The sequence shown here is derived from an EMBL/GenBank/DDBJ whole genome shotgun (WGS) entry which is preliminary data.</text>
</comment>
<dbReference type="InterPro" id="IPR011706">
    <property type="entry name" value="Cu-oxidase_C"/>
</dbReference>
<dbReference type="Proteomes" id="UP000278081">
    <property type="component" value="Unassembled WGS sequence"/>
</dbReference>
<dbReference type="InterPro" id="IPR045087">
    <property type="entry name" value="Cu-oxidase_fam"/>
</dbReference>
<dbReference type="InterPro" id="IPR008972">
    <property type="entry name" value="Cupredoxin"/>
</dbReference>
<evidence type="ECO:0000256" key="2">
    <source>
        <dbReference type="ARBA" id="ARBA00023002"/>
    </source>
</evidence>
<dbReference type="AlphaFoldDB" id="A0A3S0S1Z5"/>
<dbReference type="Pfam" id="PF07732">
    <property type="entry name" value="Cu-oxidase_3"/>
    <property type="match status" value="1"/>
</dbReference>
<evidence type="ECO:0000313" key="7">
    <source>
        <dbReference type="Proteomes" id="UP000278081"/>
    </source>
</evidence>
<keyword evidence="2" id="KW-0560">Oxidoreductase</keyword>
<dbReference type="Gene3D" id="2.60.40.420">
    <property type="entry name" value="Cupredoxins - blue copper proteins"/>
    <property type="match status" value="3"/>
</dbReference>
<dbReference type="PANTHER" id="PTHR48267:SF1">
    <property type="entry name" value="BILIRUBIN OXIDASE"/>
    <property type="match status" value="1"/>
</dbReference>
<dbReference type="OrthoDB" id="9757546at2"/>
<dbReference type="CDD" id="cd13881">
    <property type="entry name" value="CuRO_2_McoC_like"/>
    <property type="match status" value="1"/>
</dbReference>
<keyword evidence="1" id="KW-0479">Metal-binding</keyword>
<feature type="domain" description="Plastocyanin-like" evidence="3">
    <location>
        <begin position="228"/>
        <end position="316"/>
    </location>
</feature>
<dbReference type="InterPro" id="IPR002355">
    <property type="entry name" value="Cu_oxidase_Cu_BS"/>
</dbReference>
<dbReference type="GO" id="GO:0005507">
    <property type="term" value="F:copper ion binding"/>
    <property type="evidence" value="ECO:0007669"/>
    <property type="project" value="InterPro"/>
</dbReference>
<evidence type="ECO:0000259" key="3">
    <source>
        <dbReference type="Pfam" id="PF00394"/>
    </source>
</evidence>
<evidence type="ECO:0000256" key="1">
    <source>
        <dbReference type="ARBA" id="ARBA00022723"/>
    </source>
</evidence>
<proteinExistence type="predicted"/>
<dbReference type="EMBL" id="RJTJ01000010">
    <property type="protein sequence ID" value="RUM06172.1"/>
    <property type="molecule type" value="Genomic_DNA"/>
</dbReference>
<evidence type="ECO:0000313" key="6">
    <source>
        <dbReference type="EMBL" id="RUM06172.1"/>
    </source>
</evidence>
<name>A0A3S0S1Z5_9HYPH</name>
<dbReference type="InterPro" id="IPR011707">
    <property type="entry name" value="Cu-oxidase-like_N"/>
</dbReference>
<dbReference type="Pfam" id="PF07731">
    <property type="entry name" value="Cu-oxidase_2"/>
    <property type="match status" value="1"/>
</dbReference>
<dbReference type="GO" id="GO:0016491">
    <property type="term" value="F:oxidoreductase activity"/>
    <property type="evidence" value="ECO:0007669"/>
    <property type="project" value="UniProtKB-KW"/>
</dbReference>